<evidence type="ECO:0000313" key="2">
    <source>
        <dbReference type="EMBL" id="KAA6360703.1"/>
    </source>
</evidence>
<evidence type="ECO:0000256" key="1">
    <source>
        <dbReference type="SAM" id="MobiDB-lite"/>
    </source>
</evidence>
<proteinExistence type="predicted"/>
<dbReference type="EMBL" id="SNRW01026569">
    <property type="protein sequence ID" value="KAA6360703.1"/>
    <property type="molecule type" value="Genomic_DNA"/>
</dbReference>
<accession>A0A5J4TS20</accession>
<feature type="compositionally biased region" description="Polar residues" evidence="1">
    <location>
        <begin position="228"/>
        <end position="289"/>
    </location>
</feature>
<sequence length="376" mass="43114">MLRYLGLKASGEHHRGFGEGHLNVNAFIQRHARHEHLTVNDWKAFWSQMKMITTIIMIMIMTTTVIIDTTESETTGSINQIWEEVGKEEDQFQVKVQIMGGIMKIGPKIYTAKLRDNNQDNSGSFAIDENRPYLQFKQLQQHQSTCQISEQFKKKPFAQHTTFLPTLMKKVVFLEQTQNQLTRREIHQQRTFEQPNNDSQHKIIKSNITNKQQIDVINLEQKTHQDKQNIPMNEQGDTNNGNQQPTQTGATRTPQTEAPDNPQHQQVGQNDDLNNMADQNLFQPTQNFPGLLNLTHQTALSETGSLNQQQQQLSLSLSPSSSSSITQINQNQQPSQRQSLFVTDPNHQFIRGIQQSKYIPIEEAVNRLPLLSEDPK</sequence>
<gene>
    <name evidence="2" type="ORF">EZS28_043770</name>
</gene>
<organism evidence="2 3">
    <name type="scientific">Streblomastix strix</name>
    <dbReference type="NCBI Taxonomy" id="222440"/>
    <lineage>
        <taxon>Eukaryota</taxon>
        <taxon>Metamonada</taxon>
        <taxon>Preaxostyla</taxon>
        <taxon>Oxymonadida</taxon>
        <taxon>Streblomastigidae</taxon>
        <taxon>Streblomastix</taxon>
    </lineage>
</organism>
<feature type="region of interest" description="Disordered" evidence="1">
    <location>
        <begin position="315"/>
        <end position="337"/>
    </location>
</feature>
<comment type="caution">
    <text evidence="2">The sequence shown here is derived from an EMBL/GenBank/DDBJ whole genome shotgun (WGS) entry which is preliminary data.</text>
</comment>
<evidence type="ECO:0000313" key="3">
    <source>
        <dbReference type="Proteomes" id="UP000324800"/>
    </source>
</evidence>
<protein>
    <submittedName>
        <fullName evidence="2">Uncharacterized protein</fullName>
    </submittedName>
</protein>
<feature type="region of interest" description="Disordered" evidence="1">
    <location>
        <begin position="224"/>
        <end position="289"/>
    </location>
</feature>
<reference evidence="2 3" key="1">
    <citation type="submission" date="2019-03" db="EMBL/GenBank/DDBJ databases">
        <title>Single cell metagenomics reveals metabolic interactions within the superorganism composed of flagellate Streblomastix strix and complex community of Bacteroidetes bacteria on its surface.</title>
        <authorList>
            <person name="Treitli S.C."/>
            <person name="Kolisko M."/>
            <person name="Husnik F."/>
            <person name="Keeling P."/>
            <person name="Hampl V."/>
        </authorList>
    </citation>
    <scope>NUCLEOTIDE SEQUENCE [LARGE SCALE GENOMIC DNA]</scope>
    <source>
        <strain evidence="2">ST1C</strain>
    </source>
</reference>
<dbReference type="Proteomes" id="UP000324800">
    <property type="component" value="Unassembled WGS sequence"/>
</dbReference>
<name>A0A5J4TS20_9EUKA</name>
<dbReference type="AlphaFoldDB" id="A0A5J4TS20"/>